<dbReference type="InterPro" id="IPR050921">
    <property type="entry name" value="T4SS_GSP_E_ATPase"/>
</dbReference>
<evidence type="ECO:0000313" key="4">
    <source>
        <dbReference type="Proteomes" id="UP000183918"/>
    </source>
</evidence>
<evidence type="ECO:0000313" key="3">
    <source>
        <dbReference type="EMBL" id="SDY48658.1"/>
    </source>
</evidence>
<dbReference type="GO" id="GO:0016887">
    <property type="term" value="F:ATP hydrolysis activity"/>
    <property type="evidence" value="ECO:0007669"/>
    <property type="project" value="InterPro"/>
</dbReference>
<dbReference type="OrthoDB" id="9808272at2"/>
<evidence type="ECO:0000259" key="2">
    <source>
        <dbReference type="SMART" id="SM00382"/>
    </source>
</evidence>
<dbReference type="GO" id="GO:0005524">
    <property type="term" value="F:ATP binding"/>
    <property type="evidence" value="ECO:0007669"/>
    <property type="project" value="InterPro"/>
</dbReference>
<organism evidence="3 4">
    <name type="scientific">Lachnobacterium bovis DSM 14045</name>
    <dbReference type="NCBI Taxonomy" id="1122142"/>
    <lineage>
        <taxon>Bacteria</taxon>
        <taxon>Bacillati</taxon>
        <taxon>Bacillota</taxon>
        <taxon>Clostridia</taxon>
        <taxon>Lachnospirales</taxon>
        <taxon>Lachnospiraceae</taxon>
        <taxon>Lachnobacterium</taxon>
    </lineage>
</organism>
<gene>
    <name evidence="3" type="ORF">SAMN02910414_01664</name>
</gene>
<evidence type="ECO:0000256" key="1">
    <source>
        <dbReference type="ARBA" id="ARBA00006611"/>
    </source>
</evidence>
<dbReference type="NCBIfam" id="TIGR01420">
    <property type="entry name" value="pilT_fam"/>
    <property type="match status" value="1"/>
</dbReference>
<dbReference type="RefSeq" id="WP_074717978.1">
    <property type="nucleotide sequence ID" value="NZ_FNPG01000019.1"/>
</dbReference>
<comment type="similarity">
    <text evidence="1">Belongs to the GSP E family.</text>
</comment>
<dbReference type="Gene3D" id="3.30.450.90">
    <property type="match status" value="1"/>
</dbReference>
<dbReference type="Proteomes" id="UP000183918">
    <property type="component" value="Unassembled WGS sequence"/>
</dbReference>
<dbReference type="PANTHER" id="PTHR30486">
    <property type="entry name" value="TWITCHING MOTILITY PROTEIN PILT"/>
    <property type="match status" value="1"/>
</dbReference>
<dbReference type="Pfam" id="PF00437">
    <property type="entry name" value="T2SSE"/>
    <property type="match status" value="1"/>
</dbReference>
<dbReference type="InterPro" id="IPR006321">
    <property type="entry name" value="PilT/PilU"/>
</dbReference>
<dbReference type="InterPro" id="IPR003593">
    <property type="entry name" value="AAA+_ATPase"/>
</dbReference>
<proteinExistence type="inferred from homology"/>
<dbReference type="SMART" id="SM00382">
    <property type="entry name" value="AAA"/>
    <property type="match status" value="1"/>
</dbReference>
<dbReference type="SUPFAM" id="SSF52540">
    <property type="entry name" value="P-loop containing nucleoside triphosphate hydrolases"/>
    <property type="match status" value="1"/>
</dbReference>
<dbReference type="EMBL" id="FNPG01000019">
    <property type="protein sequence ID" value="SDY48658.1"/>
    <property type="molecule type" value="Genomic_DNA"/>
</dbReference>
<dbReference type="AlphaFoldDB" id="A0A1H3KAM5"/>
<name>A0A1H3KAM5_9FIRM</name>
<dbReference type="InterPro" id="IPR001482">
    <property type="entry name" value="T2SS/T4SS_dom"/>
</dbReference>
<dbReference type="InterPro" id="IPR027417">
    <property type="entry name" value="P-loop_NTPase"/>
</dbReference>
<keyword evidence="4" id="KW-1185">Reference proteome</keyword>
<dbReference type="CDD" id="cd01131">
    <property type="entry name" value="PilT"/>
    <property type="match status" value="1"/>
</dbReference>
<accession>A0A1H3KAM5</accession>
<sequence length="358" mass="39960">MGESSIDLLLQILNEAQNNAASDIHLAPSSNVMIRVDGEMIPLKKYFLKPYDIENILKGMLEEKQMEELEEYGELDYAYSVSGLGRVRVNVFRQRGTFAMSMRILPFNIPKAKDINIPESVIKLCDLKKGLILVTGPAGSGKSTTIAALLSEIAQNHVKNIITIEDPIEYLHQHGKSIVLQREIGVDTKCYANAIKAALRQDPDVIFVGEMRDLDSISSAISAAENGRLVFSTLHNNSVVDAIDRLIEVYPLHQQQQIRVMLSSVLKGVVAQQLLPIKDSKGRAVAFEVMLNNIEISKLIKTGKTYQIPSIMQERKKDGMRLMDDSIYDLYMKGIINGESAISYANDKSMMGERVQLF</sequence>
<feature type="domain" description="AAA+ ATPase" evidence="2">
    <location>
        <begin position="128"/>
        <end position="262"/>
    </location>
</feature>
<protein>
    <submittedName>
        <fullName evidence="3">Twitching motility protein PilT</fullName>
    </submittedName>
</protein>
<dbReference type="STRING" id="1122142.SAMN02910414_01664"/>
<reference evidence="3 4" key="1">
    <citation type="submission" date="2016-10" db="EMBL/GenBank/DDBJ databases">
        <authorList>
            <person name="de Groot N.N."/>
        </authorList>
    </citation>
    <scope>NUCLEOTIDE SEQUENCE [LARGE SCALE GENOMIC DNA]</scope>
    <source>
        <strain evidence="3 4">DSM 14045</strain>
    </source>
</reference>
<dbReference type="Gene3D" id="3.40.50.300">
    <property type="entry name" value="P-loop containing nucleotide triphosphate hydrolases"/>
    <property type="match status" value="1"/>
</dbReference>